<dbReference type="InterPro" id="IPR002881">
    <property type="entry name" value="DUF58"/>
</dbReference>
<dbReference type="EMBL" id="CADIKF010000023">
    <property type="protein sequence ID" value="CAB3759602.1"/>
    <property type="molecule type" value="Genomic_DNA"/>
</dbReference>
<dbReference type="RefSeq" id="WP_175111890.1">
    <property type="nucleotide sequence ID" value="NZ_CADIKF010000023.1"/>
</dbReference>
<accession>A0A6J5E3F8</accession>
<dbReference type="PANTHER" id="PTHR33608">
    <property type="entry name" value="BLL2464 PROTEIN"/>
    <property type="match status" value="1"/>
</dbReference>
<evidence type="ECO:0000313" key="4">
    <source>
        <dbReference type="Proteomes" id="UP000494329"/>
    </source>
</evidence>
<dbReference type="Pfam" id="PF01882">
    <property type="entry name" value="DUF58"/>
    <property type="match status" value="1"/>
</dbReference>
<evidence type="ECO:0000259" key="2">
    <source>
        <dbReference type="Pfam" id="PF01882"/>
    </source>
</evidence>
<reference evidence="3 4" key="1">
    <citation type="submission" date="2020-04" db="EMBL/GenBank/DDBJ databases">
        <authorList>
            <person name="De Canck E."/>
        </authorList>
    </citation>
    <scope>NUCLEOTIDE SEQUENCE [LARGE SCALE GENOMIC DNA]</scope>
    <source>
        <strain evidence="3 4">LMG 29739</strain>
    </source>
</reference>
<keyword evidence="4" id="KW-1185">Reference proteome</keyword>
<dbReference type="PANTHER" id="PTHR33608:SF6">
    <property type="entry name" value="BLL2464 PROTEIN"/>
    <property type="match status" value="1"/>
</dbReference>
<evidence type="ECO:0000256" key="1">
    <source>
        <dbReference type="SAM" id="MobiDB-lite"/>
    </source>
</evidence>
<feature type="domain" description="DUF58" evidence="2">
    <location>
        <begin position="45"/>
        <end position="270"/>
    </location>
</feature>
<sequence>MSVIHEFHYRMPSRIGGYRPGSHRGSSVGDGQMFAAHARLFDHPDVRRLDLRASLRHTSRDWLVRMHRQHAAVTVQAVVDVSASMNFGSHRPKLEVIGDFLDSLGRSAFRVGDPVGMLGFDTALRDDLLLPPRHHRGVGAAMRAMLRTCCDSARRRTKATANQPNGTNRAHSADGATGLRDAAQRLGGRQGLVFVVSDFHWPLDTLRASFDHLAPAHIVPVVVWDPVEVEAPARDALLMLRDAESPQRHALWMRPKVRAQWHAAIARRRAEIDALCAAHGVRPFYLIGAFDPQALSRYFFEVFV</sequence>
<dbReference type="AlphaFoldDB" id="A0A6J5E3F8"/>
<proteinExistence type="predicted"/>
<name>A0A6J5E3F8_9BURK</name>
<feature type="compositionally biased region" description="Polar residues" evidence="1">
    <location>
        <begin position="159"/>
        <end position="170"/>
    </location>
</feature>
<protein>
    <recommendedName>
        <fullName evidence="2">DUF58 domain-containing protein</fullName>
    </recommendedName>
</protein>
<dbReference type="SUPFAM" id="SSF53300">
    <property type="entry name" value="vWA-like"/>
    <property type="match status" value="1"/>
</dbReference>
<feature type="region of interest" description="Disordered" evidence="1">
    <location>
        <begin position="155"/>
        <end position="176"/>
    </location>
</feature>
<dbReference type="InterPro" id="IPR036465">
    <property type="entry name" value="vWFA_dom_sf"/>
</dbReference>
<gene>
    <name evidence="3" type="ORF">LMG29739_03196</name>
</gene>
<evidence type="ECO:0000313" key="3">
    <source>
        <dbReference type="EMBL" id="CAB3759602.1"/>
    </source>
</evidence>
<organism evidence="3 4">
    <name type="scientific">Paraburkholderia solisilvae</name>
    <dbReference type="NCBI Taxonomy" id="624376"/>
    <lineage>
        <taxon>Bacteria</taxon>
        <taxon>Pseudomonadati</taxon>
        <taxon>Pseudomonadota</taxon>
        <taxon>Betaproteobacteria</taxon>
        <taxon>Burkholderiales</taxon>
        <taxon>Burkholderiaceae</taxon>
        <taxon>Paraburkholderia</taxon>
    </lineage>
</organism>
<dbReference type="Proteomes" id="UP000494329">
    <property type="component" value="Unassembled WGS sequence"/>
</dbReference>